<accession>A0A5B7JKM8</accession>
<protein>
    <submittedName>
        <fullName evidence="2">Uncharacterized protein</fullName>
    </submittedName>
</protein>
<dbReference type="Proteomes" id="UP000324222">
    <property type="component" value="Unassembled WGS sequence"/>
</dbReference>
<evidence type="ECO:0000313" key="2">
    <source>
        <dbReference type="EMBL" id="MPC94963.1"/>
    </source>
</evidence>
<dbReference type="EMBL" id="VSRR010100460">
    <property type="protein sequence ID" value="MPC94963.1"/>
    <property type="molecule type" value="Genomic_DNA"/>
</dbReference>
<organism evidence="2 3">
    <name type="scientific">Portunus trituberculatus</name>
    <name type="common">Swimming crab</name>
    <name type="synonym">Neptunus trituberculatus</name>
    <dbReference type="NCBI Taxonomy" id="210409"/>
    <lineage>
        <taxon>Eukaryota</taxon>
        <taxon>Metazoa</taxon>
        <taxon>Ecdysozoa</taxon>
        <taxon>Arthropoda</taxon>
        <taxon>Crustacea</taxon>
        <taxon>Multicrustacea</taxon>
        <taxon>Malacostraca</taxon>
        <taxon>Eumalacostraca</taxon>
        <taxon>Eucarida</taxon>
        <taxon>Decapoda</taxon>
        <taxon>Pleocyemata</taxon>
        <taxon>Brachyura</taxon>
        <taxon>Eubrachyura</taxon>
        <taxon>Portunoidea</taxon>
        <taxon>Portunidae</taxon>
        <taxon>Portuninae</taxon>
        <taxon>Portunus</taxon>
    </lineage>
</organism>
<keyword evidence="3" id="KW-1185">Reference proteome</keyword>
<evidence type="ECO:0000256" key="1">
    <source>
        <dbReference type="SAM" id="MobiDB-lite"/>
    </source>
</evidence>
<comment type="caution">
    <text evidence="2">The sequence shown here is derived from an EMBL/GenBank/DDBJ whole genome shotgun (WGS) entry which is preliminary data.</text>
</comment>
<gene>
    <name evidence="2" type="ORF">E2C01_090155</name>
</gene>
<feature type="region of interest" description="Disordered" evidence="1">
    <location>
        <begin position="1"/>
        <end position="29"/>
    </location>
</feature>
<evidence type="ECO:0000313" key="3">
    <source>
        <dbReference type="Proteomes" id="UP000324222"/>
    </source>
</evidence>
<reference evidence="2 3" key="1">
    <citation type="submission" date="2019-05" db="EMBL/GenBank/DDBJ databases">
        <title>Another draft genome of Portunus trituberculatus and its Hox gene families provides insights of decapod evolution.</title>
        <authorList>
            <person name="Jeong J.-H."/>
            <person name="Song I."/>
            <person name="Kim S."/>
            <person name="Choi T."/>
            <person name="Kim D."/>
            <person name="Ryu S."/>
            <person name="Kim W."/>
        </authorList>
    </citation>
    <scope>NUCLEOTIDE SEQUENCE [LARGE SCALE GENOMIC DNA]</scope>
    <source>
        <tissue evidence="2">Muscle</tissue>
    </source>
</reference>
<sequence>MTAPPPTPTAARTANAPPQPSKGNSKAEEWGKNVEDVRLSHQDNIKILGVTIDQQLRFDQHMAFVPRQTSQRVYPPHSRGILTLHKIEIRFCMEYGVLSWLVLENGAEILSKVTSLEHNRGALAVTVFHKAQLLHTPNLHRIFPAALLFLKNKTATDRSLMNDCASPTRCSILDVT</sequence>
<name>A0A5B7JKM8_PORTR</name>
<proteinExistence type="predicted"/>
<dbReference type="OrthoDB" id="6756650at2759"/>
<dbReference type="AlphaFoldDB" id="A0A5B7JKM8"/>